<evidence type="ECO:0000256" key="1">
    <source>
        <dbReference type="SAM" id="Phobius"/>
    </source>
</evidence>
<feature type="transmembrane region" description="Helical" evidence="1">
    <location>
        <begin position="49"/>
        <end position="70"/>
    </location>
</feature>
<dbReference type="EMBL" id="SAYU02000083">
    <property type="protein sequence ID" value="NHA69927.1"/>
    <property type="molecule type" value="Genomic_DNA"/>
</dbReference>
<keyword evidence="1" id="KW-0812">Transmembrane</keyword>
<keyword evidence="1" id="KW-1133">Transmembrane helix</keyword>
<dbReference type="EMBL" id="SAYU02000072">
    <property type="protein sequence ID" value="NHA69728.1"/>
    <property type="molecule type" value="Genomic_DNA"/>
</dbReference>
<keyword evidence="1" id="KW-0472">Membrane</keyword>
<evidence type="ECO:0000313" key="4">
    <source>
        <dbReference type="Proteomes" id="UP000287866"/>
    </source>
</evidence>
<accession>A0A8T6R7G2</accession>
<protein>
    <submittedName>
        <fullName evidence="3">Uncharacterized protein</fullName>
    </submittedName>
</protein>
<dbReference type="Proteomes" id="UP000287866">
    <property type="component" value="Unassembled WGS sequence"/>
</dbReference>
<name>A0A8T6R7G2_9MICO</name>
<sequence length="187" mass="19885">MDEGVAAPRRAPVETRYTASREVARREADALATWLLHRPGRGRRLARRVGGLTAGLLLVAAGMVLVVDVAPVPTAGFFGGCAVLLAAFEVLGAPALTRRRCRRFVSSRVMPGSESRAAFTPATLELRTPGVDRRIDLANVVHAARVGPDLVLETPGPSVLVVVGELLTPEADGVLEAALGDRLRRLR</sequence>
<keyword evidence="4" id="KW-1185">Reference proteome</keyword>
<feature type="transmembrane region" description="Helical" evidence="1">
    <location>
        <begin position="76"/>
        <end position="96"/>
    </location>
</feature>
<organism evidence="3 4">
    <name type="scientific">Phycicoccus flavus</name>
    <dbReference type="NCBI Taxonomy" id="2502783"/>
    <lineage>
        <taxon>Bacteria</taxon>
        <taxon>Bacillati</taxon>
        <taxon>Actinomycetota</taxon>
        <taxon>Actinomycetes</taxon>
        <taxon>Micrococcales</taxon>
        <taxon>Intrasporangiaceae</taxon>
        <taxon>Phycicoccus</taxon>
    </lineage>
</organism>
<dbReference type="RefSeq" id="WP_165566903.1">
    <property type="nucleotide sequence ID" value="NZ_SAYU02000072.1"/>
</dbReference>
<proteinExistence type="predicted"/>
<evidence type="ECO:0000313" key="3">
    <source>
        <dbReference type="EMBL" id="NHA69927.1"/>
    </source>
</evidence>
<comment type="caution">
    <text evidence="3">The sequence shown here is derived from an EMBL/GenBank/DDBJ whole genome shotgun (WGS) entry which is preliminary data.</text>
</comment>
<reference evidence="3" key="1">
    <citation type="submission" date="2020-03" db="EMBL/GenBank/DDBJ databases">
        <title>Phycicoccus flavus sp. nov., a novel endophytic actinobacterium isolated from branch of Kandelia candel.</title>
        <authorList>
            <person name="Tuo L."/>
        </authorList>
    </citation>
    <scope>NUCLEOTIDE SEQUENCE</scope>
    <source>
        <strain evidence="3">CMS6Z-2</strain>
    </source>
</reference>
<gene>
    <name evidence="2" type="ORF">EPD83_016925</name>
    <name evidence="3" type="ORF">EPD83_017965</name>
</gene>
<evidence type="ECO:0000313" key="2">
    <source>
        <dbReference type="EMBL" id="NHA69728.1"/>
    </source>
</evidence>
<dbReference type="AlphaFoldDB" id="A0A8T6R7G2"/>